<sequence>MLCMFVLPLGARRPVRDLVPYGVVSAVPGRGCVHFICVRGCVTKPIRIYLRIHICVGGSRSDLGSIECRIFVLFKLIWL</sequence>
<reference evidence="1" key="1">
    <citation type="journal article" date="2023" name="GigaByte">
        <title>Genome assembly of the bearded iris, Iris pallida Lam.</title>
        <authorList>
            <person name="Bruccoleri R.E."/>
            <person name="Oakeley E.J."/>
            <person name="Faust A.M.E."/>
            <person name="Altorfer M."/>
            <person name="Dessus-Babus S."/>
            <person name="Burckhardt D."/>
            <person name="Oertli M."/>
            <person name="Naumann U."/>
            <person name="Petersen F."/>
            <person name="Wong J."/>
        </authorList>
    </citation>
    <scope>NUCLEOTIDE SEQUENCE</scope>
    <source>
        <strain evidence="1">GSM-AAB239-AS_SAM_17_03QT</strain>
    </source>
</reference>
<proteinExistence type="predicted"/>
<organism evidence="1 3">
    <name type="scientific">Iris pallida</name>
    <name type="common">Sweet iris</name>
    <dbReference type="NCBI Taxonomy" id="29817"/>
    <lineage>
        <taxon>Eukaryota</taxon>
        <taxon>Viridiplantae</taxon>
        <taxon>Streptophyta</taxon>
        <taxon>Embryophyta</taxon>
        <taxon>Tracheophyta</taxon>
        <taxon>Spermatophyta</taxon>
        <taxon>Magnoliopsida</taxon>
        <taxon>Liliopsida</taxon>
        <taxon>Asparagales</taxon>
        <taxon>Iridaceae</taxon>
        <taxon>Iridoideae</taxon>
        <taxon>Irideae</taxon>
        <taxon>Iris</taxon>
    </lineage>
</organism>
<evidence type="ECO:0008006" key="4">
    <source>
        <dbReference type="Google" id="ProtNLM"/>
    </source>
</evidence>
<reference evidence="1" key="2">
    <citation type="submission" date="2023-04" db="EMBL/GenBank/DDBJ databases">
        <authorList>
            <person name="Bruccoleri R.E."/>
            <person name="Oakeley E.J."/>
            <person name="Faust A.-M."/>
            <person name="Dessus-Babus S."/>
            <person name="Altorfer M."/>
            <person name="Burckhardt D."/>
            <person name="Oertli M."/>
            <person name="Naumann U."/>
            <person name="Petersen F."/>
            <person name="Wong J."/>
        </authorList>
    </citation>
    <scope>NUCLEOTIDE SEQUENCE</scope>
    <source>
        <strain evidence="1">GSM-AAB239-AS_SAM_17_03QT</strain>
        <tissue evidence="1">Leaf</tissue>
    </source>
</reference>
<gene>
    <name evidence="2" type="ORF">M6B38_332835</name>
    <name evidence="1" type="ORF">M6B38_367750</name>
</gene>
<dbReference type="EMBL" id="JANAVB010013816">
    <property type="protein sequence ID" value="KAJ6834855.1"/>
    <property type="molecule type" value="Genomic_DNA"/>
</dbReference>
<protein>
    <recommendedName>
        <fullName evidence="4">Secreted protein</fullName>
    </recommendedName>
</protein>
<dbReference type="Proteomes" id="UP001140949">
    <property type="component" value="Unassembled WGS sequence"/>
</dbReference>
<evidence type="ECO:0000313" key="1">
    <source>
        <dbReference type="EMBL" id="KAJ6827123.1"/>
    </source>
</evidence>
<evidence type="ECO:0000313" key="3">
    <source>
        <dbReference type="Proteomes" id="UP001140949"/>
    </source>
</evidence>
<accession>A0AAX6GF56</accession>
<dbReference type="AlphaFoldDB" id="A0AAX6GF56"/>
<dbReference type="EMBL" id="JANAVB010020400">
    <property type="protein sequence ID" value="KAJ6827123.1"/>
    <property type="molecule type" value="Genomic_DNA"/>
</dbReference>
<keyword evidence="3" id="KW-1185">Reference proteome</keyword>
<comment type="caution">
    <text evidence="1">The sequence shown here is derived from an EMBL/GenBank/DDBJ whole genome shotgun (WGS) entry which is preliminary data.</text>
</comment>
<evidence type="ECO:0000313" key="2">
    <source>
        <dbReference type="EMBL" id="KAJ6834855.1"/>
    </source>
</evidence>
<name>A0AAX6GF56_IRIPA</name>